<evidence type="ECO:0000313" key="9">
    <source>
        <dbReference type="Proteomes" id="UP000001551"/>
    </source>
</evidence>
<dbReference type="InterPro" id="IPR015421">
    <property type="entry name" value="PyrdxlP-dep_Trfase_major"/>
</dbReference>
<dbReference type="Gene3D" id="3.40.640.10">
    <property type="entry name" value="Type I PLP-dependent aspartate aminotransferase-like (Major domain)"/>
    <property type="match status" value="1"/>
</dbReference>
<proteinExistence type="inferred from homology"/>
<evidence type="ECO:0000259" key="6">
    <source>
        <dbReference type="Pfam" id="PF01276"/>
    </source>
</evidence>
<evidence type="ECO:0000259" key="7">
    <source>
        <dbReference type="Pfam" id="PF03711"/>
    </source>
</evidence>
<dbReference type="Gene3D" id="3.90.100.10">
    <property type="entry name" value="Orn/Lys/Arg decarboxylase, C-terminal domain"/>
    <property type="match status" value="1"/>
</dbReference>
<dbReference type="eggNOG" id="COG1982">
    <property type="taxonomic scope" value="Bacteria"/>
</dbReference>
<dbReference type="InterPro" id="IPR000310">
    <property type="entry name" value="Orn/Lys/Arg_deCO2ase_major_dom"/>
</dbReference>
<comment type="similarity">
    <text evidence="2">Belongs to the Orn/Lys/Arg decarboxylase class-I family.</text>
</comment>
<evidence type="ECO:0000313" key="8">
    <source>
        <dbReference type="EMBL" id="ADU27690.1"/>
    </source>
</evidence>
<reference evidence="8 9" key="1">
    <citation type="submission" date="2010-12" db="EMBL/GenBank/DDBJ databases">
        <title>Complete sequence of Ethanoligenens harbinense YUAN-3.</title>
        <authorList>
            <person name="Lucas S."/>
            <person name="Copeland A."/>
            <person name="Lapidus A."/>
            <person name="Cheng J.-F."/>
            <person name="Bruce D."/>
            <person name="Goodwin L."/>
            <person name="Pitluck S."/>
            <person name="Chertkov O."/>
            <person name="Misra M."/>
            <person name="Detter J.C."/>
            <person name="Han C."/>
            <person name="Tapia R."/>
            <person name="Land M."/>
            <person name="Hauser L."/>
            <person name="Jeffries C."/>
            <person name="Kyrpides N."/>
            <person name="Ivanova N."/>
            <person name="Mikhailova N."/>
            <person name="Wang A."/>
            <person name="Mouttaki H."/>
            <person name="He Z."/>
            <person name="Zhou J."/>
            <person name="Hemme C.L."/>
            <person name="Woyke T."/>
        </authorList>
    </citation>
    <scope>NUCLEOTIDE SEQUENCE [LARGE SCALE GENOMIC DNA]</scope>
    <source>
        <strain evidence="9">DSM 18485 / JCM 12961 / CGMCC 1.5033 / YUAN-3</strain>
    </source>
</reference>
<dbReference type="Pfam" id="PF03711">
    <property type="entry name" value="OKR_DC_1_C"/>
    <property type="match status" value="1"/>
</dbReference>
<protein>
    <submittedName>
        <fullName evidence="8">Arginine decarboxylase</fullName>
        <ecNumber evidence="8">4.1.1.19</ecNumber>
    </submittedName>
</protein>
<name>E6U410_ETHHY</name>
<evidence type="ECO:0000256" key="2">
    <source>
        <dbReference type="ARBA" id="ARBA00010671"/>
    </source>
</evidence>
<keyword evidence="9" id="KW-1185">Reference proteome</keyword>
<keyword evidence="4" id="KW-0663">Pyridoxal phosphate</keyword>
<dbReference type="Proteomes" id="UP000001551">
    <property type="component" value="Chromosome"/>
</dbReference>
<keyword evidence="5 8" id="KW-0456">Lyase</keyword>
<dbReference type="KEGG" id="eha:Ethha_2173"/>
<dbReference type="EC" id="4.1.1.19" evidence="8"/>
<dbReference type="InterPro" id="IPR052357">
    <property type="entry name" value="Orn_Lys_Arg_decarboxylase-I"/>
</dbReference>
<evidence type="ECO:0000256" key="5">
    <source>
        <dbReference type="ARBA" id="ARBA00023239"/>
    </source>
</evidence>
<dbReference type="PANTHER" id="PTHR43277:SF4">
    <property type="entry name" value="ARGININE DECARBOXYLASE"/>
    <property type="match status" value="1"/>
</dbReference>
<organism evidence="8 9">
    <name type="scientific">Ethanoligenens harbinense (strain DSM 18485 / JCM 12961 / CGMCC 1.5033 / YUAN-3)</name>
    <dbReference type="NCBI Taxonomy" id="663278"/>
    <lineage>
        <taxon>Bacteria</taxon>
        <taxon>Bacillati</taxon>
        <taxon>Bacillota</taxon>
        <taxon>Clostridia</taxon>
        <taxon>Eubacteriales</taxon>
        <taxon>Oscillospiraceae</taxon>
        <taxon>Ethanoligenens</taxon>
    </lineage>
</organism>
<evidence type="ECO:0000256" key="4">
    <source>
        <dbReference type="ARBA" id="ARBA00022898"/>
    </source>
</evidence>
<dbReference type="Pfam" id="PF01276">
    <property type="entry name" value="OKR_DC_1"/>
    <property type="match status" value="1"/>
</dbReference>
<dbReference type="InterPro" id="IPR015424">
    <property type="entry name" value="PyrdxlP-dep_Trfase"/>
</dbReference>
<dbReference type="GO" id="GO:0008792">
    <property type="term" value="F:arginine decarboxylase activity"/>
    <property type="evidence" value="ECO:0007669"/>
    <property type="project" value="UniProtKB-EC"/>
</dbReference>
<dbReference type="AlphaFoldDB" id="E6U410"/>
<feature type="domain" description="Orn/Lys/Arg decarboxylase C-terminal" evidence="7">
    <location>
        <begin position="386"/>
        <end position="438"/>
    </location>
</feature>
<accession>E6U410</accession>
<dbReference type="SUPFAM" id="SSF53383">
    <property type="entry name" value="PLP-dependent transferases"/>
    <property type="match status" value="1"/>
</dbReference>
<dbReference type="PANTHER" id="PTHR43277">
    <property type="entry name" value="ARGININE DECARBOXYLASE"/>
    <property type="match status" value="1"/>
</dbReference>
<evidence type="ECO:0000256" key="3">
    <source>
        <dbReference type="ARBA" id="ARBA00022793"/>
    </source>
</evidence>
<keyword evidence="3" id="KW-0210">Decarboxylase</keyword>
<dbReference type="STRING" id="663278.Ethha_2173"/>
<sequence>MSSAFISDAPLYAAVRAYADAHPLRLHTPGHAGHTDALGGVLGALPALDVTELPGTDSLFEADGPIRAAEEKAAGAFGAAHTLFSAGGATLCIQAMLRLVSRGKERRVVLARGAHRSAIHALALLDLEPVWVWPEPLPGSALPGVVSPRAVERALDICGGAAAVYVTSPDYYGTLADIAGLAAVCREHGVPLLVDGAHGTHLHYLDGGARHPLAQGAALVCDSAHKTLPVLTGGAYLQIAGGWFSRGEAKDAMALFGSSSPSYPILLSLDLARAWGEQHGAPAFAALRVRVDALYGRLAPLGLPPPPGPRDPVRITLDVGRIGLSGAEAAMWLRAQGVSIEMHDDRHIVLLPSPLHGDADFAALGDALVSFPVKDAVPAAAAPALEHPSAVMTPGSALRAPCERLPVEQAAGRVAAEGCSPCPPGIPLVCPGERVSASLAKTLKTYGVNHLHVIK</sequence>
<dbReference type="EMBL" id="CP002400">
    <property type="protein sequence ID" value="ADU27690.1"/>
    <property type="molecule type" value="Genomic_DNA"/>
</dbReference>
<dbReference type="RefSeq" id="WP_013486038.1">
    <property type="nucleotide sequence ID" value="NC_014828.1"/>
</dbReference>
<dbReference type="HOGENOM" id="CLU_025925_1_1_9"/>
<dbReference type="InterPro" id="IPR008286">
    <property type="entry name" value="Prn/Lys/Arg_de-COase_C"/>
</dbReference>
<evidence type="ECO:0000256" key="1">
    <source>
        <dbReference type="ARBA" id="ARBA00001933"/>
    </source>
</evidence>
<gene>
    <name evidence="8" type="ordered locus">Ethha_2173</name>
</gene>
<comment type="cofactor">
    <cofactor evidence="1">
        <name>pyridoxal 5'-phosphate</name>
        <dbReference type="ChEBI" id="CHEBI:597326"/>
    </cofactor>
</comment>
<feature type="domain" description="Orn/Lys/Arg decarboxylases family 1 pyridoxal-P attachment site" evidence="6">
    <location>
        <begin position="10"/>
        <end position="276"/>
    </location>
</feature>